<accession>A0ACB8W4I2</accession>
<dbReference type="EMBL" id="CM041544">
    <property type="protein sequence ID" value="KAI3362646.1"/>
    <property type="molecule type" value="Genomic_DNA"/>
</dbReference>
<keyword evidence="2" id="KW-1185">Reference proteome</keyword>
<organism evidence="1 2">
    <name type="scientific">Scortum barcoo</name>
    <name type="common">barcoo grunter</name>
    <dbReference type="NCBI Taxonomy" id="214431"/>
    <lineage>
        <taxon>Eukaryota</taxon>
        <taxon>Metazoa</taxon>
        <taxon>Chordata</taxon>
        <taxon>Craniata</taxon>
        <taxon>Vertebrata</taxon>
        <taxon>Euteleostomi</taxon>
        <taxon>Actinopterygii</taxon>
        <taxon>Neopterygii</taxon>
        <taxon>Teleostei</taxon>
        <taxon>Neoteleostei</taxon>
        <taxon>Acanthomorphata</taxon>
        <taxon>Eupercaria</taxon>
        <taxon>Centrarchiformes</taxon>
        <taxon>Terapontoidei</taxon>
        <taxon>Terapontidae</taxon>
        <taxon>Scortum</taxon>
    </lineage>
</organism>
<reference evidence="1" key="1">
    <citation type="submission" date="2022-04" db="EMBL/GenBank/DDBJ databases">
        <title>Jade perch genome.</title>
        <authorList>
            <person name="Chao B."/>
        </authorList>
    </citation>
    <scope>NUCLEOTIDE SEQUENCE</scope>
    <source>
        <strain evidence="1">CB-2022</strain>
    </source>
</reference>
<comment type="caution">
    <text evidence="1">The sequence shown here is derived from an EMBL/GenBank/DDBJ whole genome shotgun (WGS) entry which is preliminary data.</text>
</comment>
<proteinExistence type="predicted"/>
<protein>
    <submittedName>
        <fullName evidence="1">Uncharacterized protein</fullName>
    </submittedName>
</protein>
<gene>
    <name evidence="1" type="ORF">L3Q82_001630</name>
</gene>
<sequence length="455" mass="50469">MVNVGSTDVVLYPRTVVGTLNIVNVVSLPSEVTEVPLDVATVSSQVVLPSVQQQVEDIDLSSLPPQEQGQVRSLLRQYTPVFSTHEGDLGCISLIFHDIPLVDDVPVRQCYRRIPPSEYEVAKEHINQLLSSQVIRESSSPYASPIVLCPPGPQDVEAMLPGTALPKPLQQVLGRAEATQGVIVAMPQHTSAELRALQQADPVVQKLWEFWVNKQRPSHEEWTQLPQAVLALLRQWDRLIERDGVCLPMWPSGVGHGRGVSKYTIAVPTRDQRASTVAMVLVSEWFYKFGVPARLHSDQGRNFESSLIQQLCNLYGIAKSRTTPYHPAGNECDGMMDKGVLKPVGPALGKEQSFTEQAPLVADDGVQRVAGIVHNIQQFVQSPRLCHRHQRVQLHVPTTEPARLISLSSLDVSFLDMLPPPAYYSVKEDTTQTTDWWLVCVVQSSLLSSHSPRYL</sequence>
<dbReference type="Proteomes" id="UP000831701">
    <property type="component" value="Chromosome 14"/>
</dbReference>
<evidence type="ECO:0000313" key="2">
    <source>
        <dbReference type="Proteomes" id="UP000831701"/>
    </source>
</evidence>
<evidence type="ECO:0000313" key="1">
    <source>
        <dbReference type="EMBL" id="KAI3362646.1"/>
    </source>
</evidence>
<name>A0ACB8W4I2_9TELE</name>